<dbReference type="RefSeq" id="XP_030846156.1">
    <property type="nucleotide sequence ID" value="XM_030990296.1"/>
</dbReference>
<accession>A0A7M7P4E1</accession>
<dbReference type="InterPro" id="IPR029676">
    <property type="entry name" value="CFAP221"/>
</dbReference>
<organism evidence="2 3">
    <name type="scientific">Strongylocentrotus purpuratus</name>
    <name type="common">Purple sea urchin</name>
    <dbReference type="NCBI Taxonomy" id="7668"/>
    <lineage>
        <taxon>Eukaryota</taxon>
        <taxon>Metazoa</taxon>
        <taxon>Echinodermata</taxon>
        <taxon>Eleutherozoa</taxon>
        <taxon>Echinozoa</taxon>
        <taxon>Echinoidea</taxon>
        <taxon>Euechinoidea</taxon>
        <taxon>Echinacea</taxon>
        <taxon>Camarodonta</taxon>
        <taxon>Echinidea</taxon>
        <taxon>Strongylocentrotidae</taxon>
        <taxon>Strongylocentrotus</taxon>
    </lineage>
</organism>
<reference evidence="2" key="2">
    <citation type="submission" date="2021-01" db="UniProtKB">
        <authorList>
            <consortium name="EnsemblMetazoa"/>
        </authorList>
    </citation>
    <scope>IDENTIFICATION</scope>
</reference>
<dbReference type="Gene3D" id="2.60.40.10">
    <property type="entry name" value="Immunoglobulins"/>
    <property type="match status" value="1"/>
</dbReference>
<dbReference type="InterPro" id="IPR013783">
    <property type="entry name" value="Ig-like_fold"/>
</dbReference>
<protein>
    <recommendedName>
        <fullName evidence="4">Primary ciliary dyskinesia protein 1</fullName>
    </recommendedName>
</protein>
<dbReference type="GO" id="GO:0003341">
    <property type="term" value="P:cilium movement"/>
    <property type="evidence" value="ECO:0007669"/>
    <property type="project" value="InterPro"/>
</dbReference>
<dbReference type="PANTHER" id="PTHR46500">
    <property type="entry name" value="CILIA- AND FLAGELLA-ASSOCIATED PROTEIN 221"/>
    <property type="match status" value="1"/>
</dbReference>
<evidence type="ECO:0000313" key="2">
    <source>
        <dbReference type="EnsemblMetazoa" id="XP_030846156"/>
    </source>
</evidence>
<feature type="signal peptide" evidence="1">
    <location>
        <begin position="1"/>
        <end position="23"/>
    </location>
</feature>
<dbReference type="OMA" id="TYNPPQW"/>
<sequence length="863" mass="97281">MLSSVFLALLVFGVCRFVREVCTYSDYPGKNYWKFLTKRQGPPGVSATMAVERPLSQLNTDPLSPLRSSQSRLNGASIVLHESLVAPEKKKTVPNHLLDTKIYHKLSHNEVLQVEPAVVHFPGFEPGKVHRQVLNIINASAECQQMHIIPPATRYFKAWYKKRDRLVPGLSMEVTVEFRPDEWRYFYDCIRIHCQSTENLVIPVHAYPVMSTDFPEIVKFPPTPVSQRSRKVIPIKCNIPMDFEYQLKFIQPHPAITITPMTGTVPGNGQVELNATYSPSDFSTAIMKLQLIISQFNTKPLDCTFIGHSSPGLAIPQETQHTDTATEGPLSPVNTAIQLDPQCISPISMARRKKGTGKTAKKKTVTVVKPTKDQGTEKNGVRFPANLNVQHSVNAVLLQTPGKLTAKEIREAVQSKSGTAQALNPRQLKEAVFDREVRDDVQAERRNQIRWQVHLGRDQMLQEERLQIVETRKEALKDYHFKRGDPLPEIEFNRVSTTCTQRRTYRRMTHVPDPVAQFDLYCNDPWAMKHRAVGRFQQAVQKVILRQRATDKWSKLSKLVEEYRSGNAGKVEKVTFGNNGEAKYDHLPLEVGSDKLLTYAFPSYISPDYKDDMAPDALGIVPAKATDIEVKRKVPYLGLKVPQQYRLMGYKAHSVLDAASGYVAPKLVRPLRTGAEDETITMPVPEQAWQEKDDDAVERLEGIDGEDDDEEEPMELVTGEARKTAAQLVPPAGIFKSVDYPSLHIFNPAPGLQVFLPPLPYAEVDPDFHLCPLPRYTHSDPKNKHGATLKRYLDKEDVIKGVMAWKKFPSQGLVSLANTPTLTNVWVPRWTDTFSPDLLPESVPELLDGLPTEDKENILSDDS</sequence>
<evidence type="ECO:0008006" key="4">
    <source>
        <dbReference type="Google" id="ProtNLM"/>
    </source>
</evidence>
<dbReference type="KEGG" id="spu:587782"/>
<dbReference type="EnsemblMetazoa" id="XM_030990296">
    <property type="protein sequence ID" value="XP_030846156"/>
    <property type="gene ID" value="LOC587782"/>
</dbReference>
<proteinExistence type="predicted"/>
<evidence type="ECO:0000256" key="1">
    <source>
        <dbReference type="SAM" id="SignalP"/>
    </source>
</evidence>
<dbReference type="PANTHER" id="PTHR46500:SF1">
    <property type="entry name" value="CILIA- AND FLAGELLA-ASSOCIATED PROTEIN 221"/>
    <property type="match status" value="1"/>
</dbReference>
<dbReference type="GO" id="GO:0044458">
    <property type="term" value="P:motile cilium assembly"/>
    <property type="evidence" value="ECO:0000318"/>
    <property type="project" value="GO_Central"/>
</dbReference>
<dbReference type="CTD" id="200373"/>
<dbReference type="InParanoid" id="A0A7M7P4E1"/>
<dbReference type="GeneID" id="587782"/>
<feature type="chain" id="PRO_5029873037" description="Primary ciliary dyskinesia protein 1" evidence="1">
    <location>
        <begin position="24"/>
        <end position="863"/>
    </location>
</feature>
<dbReference type="AlphaFoldDB" id="A0A7M7P4E1"/>
<dbReference type="OrthoDB" id="5538672at2759"/>
<name>A0A7M7P4E1_STRPU</name>
<keyword evidence="3" id="KW-1185">Reference proteome</keyword>
<dbReference type="GO" id="GO:0097729">
    <property type="term" value="C:9+2 motile cilium"/>
    <property type="evidence" value="ECO:0000318"/>
    <property type="project" value="GO_Central"/>
</dbReference>
<dbReference type="Proteomes" id="UP000007110">
    <property type="component" value="Unassembled WGS sequence"/>
</dbReference>
<evidence type="ECO:0000313" key="3">
    <source>
        <dbReference type="Proteomes" id="UP000007110"/>
    </source>
</evidence>
<keyword evidence="1" id="KW-0732">Signal</keyword>
<reference evidence="3" key="1">
    <citation type="submission" date="2015-02" db="EMBL/GenBank/DDBJ databases">
        <title>Genome sequencing for Strongylocentrotus purpuratus.</title>
        <authorList>
            <person name="Murali S."/>
            <person name="Liu Y."/>
            <person name="Vee V."/>
            <person name="English A."/>
            <person name="Wang M."/>
            <person name="Skinner E."/>
            <person name="Han Y."/>
            <person name="Muzny D.M."/>
            <person name="Worley K.C."/>
            <person name="Gibbs R.A."/>
        </authorList>
    </citation>
    <scope>NUCLEOTIDE SEQUENCE</scope>
</reference>
<dbReference type="Pfam" id="PF24771">
    <property type="entry name" value="Ig_CFAP74_1st"/>
    <property type="match status" value="1"/>
</dbReference>